<dbReference type="InterPro" id="IPR011993">
    <property type="entry name" value="PH-like_dom_sf"/>
</dbReference>
<organism evidence="6 7">
    <name type="scientific">Asterophora parasitica</name>
    <dbReference type="NCBI Taxonomy" id="117018"/>
    <lineage>
        <taxon>Eukaryota</taxon>
        <taxon>Fungi</taxon>
        <taxon>Dikarya</taxon>
        <taxon>Basidiomycota</taxon>
        <taxon>Agaricomycotina</taxon>
        <taxon>Agaricomycetes</taxon>
        <taxon>Agaricomycetidae</taxon>
        <taxon>Agaricales</taxon>
        <taxon>Tricholomatineae</taxon>
        <taxon>Lyophyllaceae</taxon>
        <taxon>Asterophora</taxon>
    </lineage>
</organism>
<dbReference type="PANTHER" id="PTHR23318">
    <property type="entry name" value="ATP SYNTHASE GAMMA-RELATED"/>
    <property type="match status" value="1"/>
</dbReference>
<dbReference type="AlphaFoldDB" id="A0A9P7GDW3"/>
<feature type="compositionally biased region" description="Basic and acidic residues" evidence="3">
    <location>
        <begin position="1124"/>
        <end position="1133"/>
    </location>
</feature>
<feature type="domain" description="PP4R3 EVH1-like" evidence="5">
    <location>
        <begin position="148"/>
        <end position="210"/>
    </location>
</feature>
<keyword evidence="2" id="KW-0539">Nucleus</keyword>
<dbReference type="EMBL" id="JABCKV010000001">
    <property type="protein sequence ID" value="KAG5648782.1"/>
    <property type="molecule type" value="Genomic_DNA"/>
</dbReference>
<comment type="subcellular location">
    <subcellularLocation>
        <location evidence="1">Nucleus</location>
    </subcellularLocation>
</comment>
<dbReference type="InterPro" id="IPR055236">
    <property type="entry name" value="EVH1_PP4R3"/>
</dbReference>
<dbReference type="OrthoDB" id="27483at2759"/>
<feature type="domain" description="Serine/threonine-protein phosphatase 4 regulatory subunit 3-like central" evidence="4">
    <location>
        <begin position="367"/>
        <end position="921"/>
    </location>
</feature>
<feature type="domain" description="PP4R3 EVH1-like" evidence="5">
    <location>
        <begin position="230"/>
        <end position="268"/>
    </location>
</feature>
<evidence type="ECO:0000313" key="7">
    <source>
        <dbReference type="Proteomes" id="UP000775547"/>
    </source>
</evidence>
<name>A0A9P7GDW3_9AGAR</name>
<feature type="compositionally biased region" description="Basic and acidic residues" evidence="3">
    <location>
        <begin position="494"/>
        <end position="504"/>
    </location>
</feature>
<feature type="compositionally biased region" description="Low complexity" evidence="3">
    <location>
        <begin position="29"/>
        <end position="41"/>
    </location>
</feature>
<dbReference type="Gene3D" id="2.30.29.30">
    <property type="entry name" value="Pleckstrin-homology domain (PH domain)/Phosphotyrosine-binding domain (PTB)"/>
    <property type="match status" value="1"/>
</dbReference>
<feature type="compositionally biased region" description="Polar residues" evidence="3">
    <location>
        <begin position="1"/>
        <end position="28"/>
    </location>
</feature>
<evidence type="ECO:0000259" key="5">
    <source>
        <dbReference type="Pfam" id="PF22972"/>
    </source>
</evidence>
<reference evidence="6" key="2">
    <citation type="submission" date="2021-10" db="EMBL/GenBank/DDBJ databases">
        <title>Phylogenomics reveals ancestral predisposition of the termite-cultivated fungus Termitomyces towards a domesticated lifestyle.</title>
        <authorList>
            <person name="Auxier B."/>
            <person name="Grum-Grzhimaylo A."/>
            <person name="Cardenas M.E."/>
            <person name="Lodge J.D."/>
            <person name="Laessoe T."/>
            <person name="Pedersen O."/>
            <person name="Smith M.E."/>
            <person name="Kuyper T.W."/>
            <person name="Franco-Molano E.A."/>
            <person name="Baroni T.J."/>
            <person name="Aanen D.K."/>
        </authorList>
    </citation>
    <scope>NUCLEOTIDE SEQUENCE</scope>
    <source>
        <strain evidence="6">AP01</strain>
        <tissue evidence="6">Mycelium</tissue>
    </source>
</reference>
<keyword evidence="7" id="KW-1185">Reference proteome</keyword>
<feature type="region of interest" description="Disordered" evidence="3">
    <location>
        <begin position="1"/>
        <end position="113"/>
    </location>
</feature>
<dbReference type="InterPro" id="IPR016024">
    <property type="entry name" value="ARM-type_fold"/>
</dbReference>
<evidence type="ECO:0000256" key="1">
    <source>
        <dbReference type="ARBA" id="ARBA00004123"/>
    </source>
</evidence>
<feature type="compositionally biased region" description="Polar residues" evidence="3">
    <location>
        <begin position="1053"/>
        <end position="1063"/>
    </location>
</feature>
<sequence>MNSEPGSKTQSQPLIVSVSTQSNSSGAGSTVSTSQLSSDSATEPEAGTSTHDTPSANSKDETDTQSDTNANPKNVNAKSGSSQVATGDKERTPEPEGAELQEAVGSIKEDGEVSLTPVNQQIELLEHIPDSVVDDGQEWVPDGDHELKRVKVYELIGARWIDQGTAFCFGQFQEETSEALLIARSERSYDNIILSTVIRSTDVYQRQQGSRSVVLRRFHTFPNTSSDCYPETLIVWTEPDGVDYALSFQDPDGCAEVWNFICDVQQHMKAGGVLPFALFKDNFPIVSAEDPSTANITSSPPIGPEPASTPVTTASIIRSGHLPQPELGIIGEIEKAIKTLARTQPLKERICEYIQQEKESLTPPTDDPDFPNHKANYREFLHQTSHFHQPIPIRDISIQRKIHHTYRLQFLKDVVLARALDDSTFNVLNSCIIFNQIDIISHVQMDQTFLREIVKLFVDECMLSGSGSGAAATPNSGPGKSTPLQTPRLLFHGAGDDRASDKSADPNAMDVDQKLAPTSPKLANGTTPHVNGRGTSVAPPIVPRPDHYAFAPPEGLSEEELALRREVIILVQQLCIMGKNVQLAARMALFRTLVDRGVLFGVQWAMSLPEREPESKPMISAGGEILVALLDHDLNGVRGHVLKQVVAIEKERAGGRKGAEKAETILEMTCKLMAQSRDLAVQSQIGEALKVWMDVPPGEAAAAVAAAAAAATGTEASSVLGAANKGPVRKDDPGTERYMDYFYKECLGTLFNPFYDLPEWSKVTGQCACCILLGSRLIPAFSESILPLTREQTNRYVYLCDLLHNFISQHHFRIHFYMLSGDIIVRVASLLKARDKHLRHAAFRIYRLLLKQNNQNMHQQIVKHDILKPILDLTIQESRRDNLLSCSCQEYFDFIRKEQVKELAKHCMTKHEAAMRRLSQSPLGGRRFDQFIAWWNWEVLRINKEPVPDNLKSEKPADSRGWPQGRALDAEEEDYFNGDDDEEEVVSIVQQTSPKIAMVGTPLPSNQLKRKRRVAVGHSPKGYRPPLRAPSLGALVDYGEEDEDDDREKASSPLPQQSTSRSPSPEVPASPKLAHRQVPVTSSGPPPKRVIVDDDDNLLETLARSRSRPQSPAPGMMASMDTLRTAEKRRRGDDDDEDDELMTHLRKAKKPDLGTQKERFGFGNISRTKNGDDPPPKKLKVKLGASTFAVASTPSTPVSSELGAKDGDTG</sequence>
<evidence type="ECO:0000256" key="3">
    <source>
        <dbReference type="SAM" id="MobiDB-lite"/>
    </source>
</evidence>
<accession>A0A9P7GDW3</accession>
<feature type="compositionally biased region" description="Basic and acidic residues" evidence="3">
    <location>
        <begin position="1150"/>
        <end position="1160"/>
    </location>
</feature>
<dbReference type="Pfam" id="PF04802">
    <property type="entry name" value="PP4R3"/>
    <property type="match status" value="1"/>
</dbReference>
<evidence type="ECO:0008006" key="8">
    <source>
        <dbReference type="Google" id="ProtNLM"/>
    </source>
</evidence>
<reference evidence="6" key="1">
    <citation type="submission" date="2020-07" db="EMBL/GenBank/DDBJ databases">
        <authorList>
            <person name="Nieuwenhuis M."/>
            <person name="Van De Peppel L.J.J."/>
        </authorList>
    </citation>
    <scope>NUCLEOTIDE SEQUENCE</scope>
    <source>
        <strain evidence="6">AP01</strain>
        <tissue evidence="6">Mycelium</tissue>
    </source>
</reference>
<dbReference type="InterPro" id="IPR051137">
    <property type="entry name" value="PP4R3-like"/>
</dbReference>
<feature type="compositionally biased region" description="Polar residues" evidence="3">
    <location>
        <begin position="473"/>
        <end position="485"/>
    </location>
</feature>
<dbReference type="Proteomes" id="UP000775547">
    <property type="component" value="Unassembled WGS sequence"/>
</dbReference>
<comment type="caution">
    <text evidence="6">The sequence shown here is derived from an EMBL/GenBank/DDBJ whole genome shotgun (WGS) entry which is preliminary data.</text>
</comment>
<protein>
    <recommendedName>
        <fullName evidence="8">Serine/threonine-protein phosphatase 4 regulatory subunit 3-like central domain-containing protein</fullName>
    </recommendedName>
</protein>
<feature type="region of interest" description="Disordered" evidence="3">
    <location>
        <begin position="467"/>
        <end position="535"/>
    </location>
</feature>
<evidence type="ECO:0000259" key="4">
    <source>
        <dbReference type="Pfam" id="PF04802"/>
    </source>
</evidence>
<dbReference type="InterPro" id="IPR006887">
    <property type="entry name" value="P4R3-like_central_dom"/>
</dbReference>
<dbReference type="GO" id="GO:0006974">
    <property type="term" value="P:DNA damage response"/>
    <property type="evidence" value="ECO:0007669"/>
    <property type="project" value="TreeGrafter"/>
</dbReference>
<feature type="region of interest" description="Disordered" evidence="3">
    <location>
        <begin position="997"/>
        <end position="1180"/>
    </location>
</feature>
<proteinExistence type="predicted"/>
<dbReference type="Pfam" id="PF22972">
    <property type="entry name" value="EVH1_PP4R3"/>
    <property type="match status" value="2"/>
</dbReference>
<dbReference type="GO" id="GO:0072542">
    <property type="term" value="F:protein phosphatase activator activity"/>
    <property type="evidence" value="ECO:0007669"/>
    <property type="project" value="TreeGrafter"/>
</dbReference>
<evidence type="ECO:0000256" key="2">
    <source>
        <dbReference type="ARBA" id="ARBA00023242"/>
    </source>
</evidence>
<dbReference type="GO" id="GO:0005654">
    <property type="term" value="C:nucleoplasm"/>
    <property type="evidence" value="ECO:0007669"/>
    <property type="project" value="TreeGrafter"/>
</dbReference>
<feature type="compositionally biased region" description="Polar residues" evidence="3">
    <location>
        <begin position="65"/>
        <end position="85"/>
    </location>
</feature>
<dbReference type="PANTHER" id="PTHR23318:SF0">
    <property type="entry name" value="SERINE_THREONINE-PROTEIN PHOSPHATASE 4 REGULATORY SUBUNIT 3"/>
    <property type="match status" value="1"/>
</dbReference>
<gene>
    <name evidence="6" type="ORF">DXG03_000131</name>
</gene>
<evidence type="ECO:0000313" key="6">
    <source>
        <dbReference type="EMBL" id="KAG5648782.1"/>
    </source>
</evidence>
<dbReference type="SUPFAM" id="SSF48371">
    <property type="entry name" value="ARM repeat"/>
    <property type="match status" value="1"/>
</dbReference>
<feature type="compositionally biased region" description="Polar residues" evidence="3">
    <location>
        <begin position="47"/>
        <end position="57"/>
    </location>
</feature>
<dbReference type="GO" id="GO:0030289">
    <property type="term" value="C:protein phosphatase 4 complex"/>
    <property type="evidence" value="ECO:0007669"/>
    <property type="project" value="TreeGrafter"/>
</dbReference>